<proteinExistence type="predicted"/>
<comment type="caution">
    <text evidence="1">The sequence shown here is derived from an EMBL/GenBank/DDBJ whole genome shotgun (WGS) entry which is preliminary data.</text>
</comment>
<gene>
    <name evidence="1" type="ORF">L1049_006880</name>
</gene>
<accession>A0AAP0RG75</accession>
<dbReference type="AlphaFoldDB" id="A0AAP0RG75"/>
<dbReference type="EMBL" id="JBBPBK010000010">
    <property type="protein sequence ID" value="KAK9277339.1"/>
    <property type="molecule type" value="Genomic_DNA"/>
</dbReference>
<dbReference type="Proteomes" id="UP001415857">
    <property type="component" value="Unassembled WGS sequence"/>
</dbReference>
<evidence type="ECO:0000313" key="1">
    <source>
        <dbReference type="EMBL" id="KAK9277339.1"/>
    </source>
</evidence>
<name>A0AAP0RG75_LIQFO</name>
<reference evidence="1 2" key="1">
    <citation type="journal article" date="2024" name="Plant J.">
        <title>Genome sequences and population genomics reveal climatic adaptation and genomic divergence between two closely related sweetgum species.</title>
        <authorList>
            <person name="Xu W.Q."/>
            <person name="Ren C.Q."/>
            <person name="Zhang X.Y."/>
            <person name="Comes H.P."/>
            <person name="Liu X.H."/>
            <person name="Li Y.G."/>
            <person name="Kettle C.J."/>
            <person name="Jalonen R."/>
            <person name="Gaisberger H."/>
            <person name="Ma Y.Z."/>
            <person name="Qiu Y.X."/>
        </authorList>
    </citation>
    <scope>NUCLEOTIDE SEQUENCE [LARGE SCALE GENOMIC DNA]</scope>
    <source>
        <strain evidence="1">Hangzhou</strain>
    </source>
</reference>
<organism evidence="1 2">
    <name type="scientific">Liquidambar formosana</name>
    <name type="common">Formosan gum</name>
    <dbReference type="NCBI Taxonomy" id="63359"/>
    <lineage>
        <taxon>Eukaryota</taxon>
        <taxon>Viridiplantae</taxon>
        <taxon>Streptophyta</taxon>
        <taxon>Embryophyta</taxon>
        <taxon>Tracheophyta</taxon>
        <taxon>Spermatophyta</taxon>
        <taxon>Magnoliopsida</taxon>
        <taxon>eudicotyledons</taxon>
        <taxon>Gunneridae</taxon>
        <taxon>Pentapetalae</taxon>
        <taxon>Saxifragales</taxon>
        <taxon>Altingiaceae</taxon>
        <taxon>Liquidambar</taxon>
    </lineage>
</organism>
<protein>
    <submittedName>
        <fullName evidence="1">Uncharacterized protein</fullName>
    </submittedName>
</protein>
<sequence>MLWKGLDVESTMTTQANPSTTFCLRMGESLPEDDFPQQWIESTDYLMDVENSSFLMGLSEEDRSCNRAAHAWFKGIP</sequence>
<keyword evidence="2" id="KW-1185">Reference proteome</keyword>
<evidence type="ECO:0000313" key="2">
    <source>
        <dbReference type="Proteomes" id="UP001415857"/>
    </source>
</evidence>